<protein>
    <submittedName>
        <fullName evidence="8">Iron complex transport system ATP-binding protein</fullName>
    </submittedName>
</protein>
<dbReference type="InterPro" id="IPR027417">
    <property type="entry name" value="P-loop_NTPase"/>
</dbReference>
<gene>
    <name evidence="8" type="ORF">ABIE13_001675</name>
</gene>
<name>A0ABV2Q6A4_9BURK</name>
<dbReference type="Pfam" id="PF00005">
    <property type="entry name" value="ABC_tran"/>
    <property type="match status" value="1"/>
</dbReference>
<reference evidence="8 9" key="1">
    <citation type="submission" date="2024-06" db="EMBL/GenBank/DDBJ databases">
        <title>Sorghum-associated microbial communities from plants grown in Nebraska, USA.</title>
        <authorList>
            <person name="Schachtman D."/>
        </authorList>
    </citation>
    <scope>NUCLEOTIDE SEQUENCE [LARGE SCALE GENOMIC DNA]</scope>
    <source>
        <strain evidence="8 9">2709</strain>
    </source>
</reference>
<evidence type="ECO:0000313" key="8">
    <source>
        <dbReference type="EMBL" id="MET4576566.1"/>
    </source>
</evidence>
<evidence type="ECO:0000259" key="7">
    <source>
        <dbReference type="PROSITE" id="PS50893"/>
    </source>
</evidence>
<dbReference type="CDD" id="cd03214">
    <property type="entry name" value="ABC_Iron-Siderophores_B12_Hemin"/>
    <property type="match status" value="1"/>
</dbReference>
<evidence type="ECO:0000256" key="2">
    <source>
        <dbReference type="ARBA" id="ARBA00022475"/>
    </source>
</evidence>
<keyword evidence="3" id="KW-0547">Nucleotide-binding</keyword>
<dbReference type="InterPro" id="IPR003439">
    <property type="entry name" value="ABC_transporter-like_ATP-bd"/>
</dbReference>
<comment type="caution">
    <text evidence="8">The sequence shown here is derived from an EMBL/GenBank/DDBJ whole genome shotgun (WGS) entry which is preliminary data.</text>
</comment>
<keyword evidence="4 8" id="KW-0067">ATP-binding</keyword>
<keyword evidence="1" id="KW-0813">Transport</keyword>
<organism evidence="8 9">
    <name type="scientific">Ottowia thiooxydans</name>
    <dbReference type="NCBI Taxonomy" id="219182"/>
    <lineage>
        <taxon>Bacteria</taxon>
        <taxon>Pseudomonadati</taxon>
        <taxon>Pseudomonadota</taxon>
        <taxon>Betaproteobacteria</taxon>
        <taxon>Burkholderiales</taxon>
        <taxon>Comamonadaceae</taxon>
        <taxon>Ottowia</taxon>
    </lineage>
</organism>
<feature type="domain" description="ABC transporter" evidence="7">
    <location>
        <begin position="13"/>
        <end position="246"/>
    </location>
</feature>
<keyword evidence="2" id="KW-1003">Cell membrane</keyword>
<keyword evidence="9" id="KW-1185">Reference proteome</keyword>
<evidence type="ECO:0000313" key="9">
    <source>
        <dbReference type="Proteomes" id="UP001549320"/>
    </source>
</evidence>
<dbReference type="EMBL" id="JBEPSH010000003">
    <property type="protein sequence ID" value="MET4576566.1"/>
    <property type="molecule type" value="Genomic_DNA"/>
</dbReference>
<evidence type="ECO:0000256" key="3">
    <source>
        <dbReference type="ARBA" id="ARBA00022741"/>
    </source>
</evidence>
<dbReference type="PROSITE" id="PS50893">
    <property type="entry name" value="ABC_TRANSPORTER_2"/>
    <property type="match status" value="1"/>
</dbReference>
<dbReference type="SMART" id="SM00382">
    <property type="entry name" value="AAA"/>
    <property type="match status" value="1"/>
</dbReference>
<dbReference type="GO" id="GO:0005524">
    <property type="term" value="F:ATP binding"/>
    <property type="evidence" value="ECO:0007669"/>
    <property type="project" value="UniProtKB-KW"/>
</dbReference>
<dbReference type="PANTHER" id="PTHR42794:SF1">
    <property type="entry name" value="HEMIN IMPORT ATP-BINDING PROTEIN HMUV"/>
    <property type="match status" value="1"/>
</dbReference>
<dbReference type="PANTHER" id="PTHR42794">
    <property type="entry name" value="HEMIN IMPORT ATP-BINDING PROTEIN HMUV"/>
    <property type="match status" value="1"/>
</dbReference>
<evidence type="ECO:0000256" key="6">
    <source>
        <dbReference type="ARBA" id="ARBA00037066"/>
    </source>
</evidence>
<keyword evidence="2" id="KW-0472">Membrane</keyword>
<dbReference type="PROSITE" id="PS00211">
    <property type="entry name" value="ABC_TRANSPORTER_1"/>
    <property type="match status" value="1"/>
</dbReference>
<evidence type="ECO:0000256" key="4">
    <source>
        <dbReference type="ARBA" id="ARBA00022840"/>
    </source>
</evidence>
<evidence type="ECO:0000256" key="5">
    <source>
        <dbReference type="ARBA" id="ARBA00022967"/>
    </source>
</evidence>
<dbReference type="Proteomes" id="UP001549320">
    <property type="component" value="Unassembled WGS sequence"/>
</dbReference>
<proteinExistence type="predicted"/>
<evidence type="ECO:0000256" key="1">
    <source>
        <dbReference type="ARBA" id="ARBA00022448"/>
    </source>
</evidence>
<keyword evidence="5" id="KW-1278">Translocase</keyword>
<accession>A0ABV2Q6A4</accession>
<comment type="function">
    <text evidence="6">Part of the ABC transporter complex HmuTUV involved in hemin import. Responsible for energy coupling to the transport system.</text>
</comment>
<dbReference type="SUPFAM" id="SSF52540">
    <property type="entry name" value="P-loop containing nucleoside triphosphate hydrolases"/>
    <property type="match status" value="1"/>
</dbReference>
<dbReference type="InterPro" id="IPR017871">
    <property type="entry name" value="ABC_transporter-like_CS"/>
</dbReference>
<dbReference type="InterPro" id="IPR003593">
    <property type="entry name" value="AAA+_ATPase"/>
</dbReference>
<dbReference type="Gene3D" id="3.40.50.300">
    <property type="entry name" value="P-loop containing nucleotide triphosphate hydrolases"/>
    <property type="match status" value="1"/>
</dbReference>
<sequence>MNSVSASAKSAAISVHSSETRIGATPILHEMDLALPPKRWTSIVGPNGAGKSTLLRVLAGLLPTAGQVQLQGRPLSQWPARDRACQLAWLGQGEGGGEDLTAYDVALLGRLPHRSWLAPASAADHSAVARALHKTQVWELRDRRLGDLSGGERQRVLLARALVVEAPVLLMDEPLAHLDPPHQSDWLTIVQGLVAAGGAVVSVLHELSIALQADDLVIVRNGRIVHYGSCADPKTHAALQAAFENRITIHALEGGWVALPRAPRPM</sequence>